<keyword evidence="3" id="KW-0602">Photosynthesis</keyword>
<evidence type="ECO:0000313" key="13">
    <source>
        <dbReference type="Proteomes" id="UP000197446"/>
    </source>
</evidence>
<reference evidence="12 13" key="1">
    <citation type="journal article" date="2007" name="Int. J. Syst. Evol. Microbiol.">
        <title>Description of Pelomonas aquatica sp. nov. and Pelomonas puraquae sp. nov., isolated from industrial and haemodialysis water.</title>
        <authorList>
            <person name="Gomila M."/>
            <person name="Bowien B."/>
            <person name="Falsen E."/>
            <person name="Moore E.R."/>
            <person name="Lalucat J."/>
        </authorList>
    </citation>
    <scope>NUCLEOTIDE SEQUENCE [LARGE SCALE GENOMIC DNA]</scope>
    <source>
        <strain evidence="12 13">CCUG 52769</strain>
    </source>
</reference>
<evidence type="ECO:0000256" key="3">
    <source>
        <dbReference type="ARBA" id="ARBA00022531"/>
    </source>
</evidence>
<feature type="domain" description="FAD-binding" evidence="11">
    <location>
        <begin position="9"/>
        <end position="162"/>
    </location>
</feature>
<dbReference type="NCBIfam" id="TIGR02023">
    <property type="entry name" value="BchP-ChlP"/>
    <property type="match status" value="1"/>
</dbReference>
<accession>A0A254N7D5</accession>
<gene>
    <name evidence="12" type="ORF">CDO81_18000</name>
</gene>
<evidence type="ECO:0000256" key="10">
    <source>
        <dbReference type="ARBA" id="ARBA00067637"/>
    </source>
</evidence>
<dbReference type="Proteomes" id="UP000197446">
    <property type="component" value="Unassembled WGS sequence"/>
</dbReference>
<dbReference type="GO" id="GO:0071949">
    <property type="term" value="F:FAD binding"/>
    <property type="evidence" value="ECO:0007669"/>
    <property type="project" value="InterPro"/>
</dbReference>
<keyword evidence="6" id="KW-0149">Chlorophyll biosynthesis</keyword>
<organism evidence="12 13">
    <name type="scientific">Roseateles puraquae</name>
    <dbReference type="NCBI Taxonomy" id="431059"/>
    <lineage>
        <taxon>Bacteria</taxon>
        <taxon>Pseudomonadati</taxon>
        <taxon>Pseudomonadota</taxon>
        <taxon>Betaproteobacteria</taxon>
        <taxon>Burkholderiales</taxon>
        <taxon>Sphaerotilaceae</taxon>
        <taxon>Roseateles</taxon>
    </lineage>
</organism>
<dbReference type="GO" id="GO:0015979">
    <property type="term" value="P:photosynthesis"/>
    <property type="evidence" value="ECO:0007669"/>
    <property type="project" value="UniProtKB-KW"/>
</dbReference>
<dbReference type="Gene3D" id="3.50.50.60">
    <property type="entry name" value="FAD/NAD(P)-binding domain"/>
    <property type="match status" value="1"/>
</dbReference>
<evidence type="ECO:0000259" key="11">
    <source>
        <dbReference type="Pfam" id="PF01494"/>
    </source>
</evidence>
<dbReference type="SUPFAM" id="SSF51905">
    <property type="entry name" value="FAD/NAD(P)-binding domain"/>
    <property type="match status" value="1"/>
</dbReference>
<comment type="pathway">
    <text evidence="7">Porphyrin-containing compound metabolism.</text>
</comment>
<dbReference type="FunFam" id="3.50.50.60:FF:000083">
    <property type="entry name" value="Geranylgeranyl diphosphate reductase"/>
    <property type="match status" value="1"/>
</dbReference>
<dbReference type="RefSeq" id="WP_088484612.1">
    <property type="nucleotide sequence ID" value="NZ_JBCNLH010000007.1"/>
</dbReference>
<proteinExistence type="inferred from homology"/>
<dbReference type="GO" id="GO:0015995">
    <property type="term" value="P:chlorophyll biosynthetic process"/>
    <property type="evidence" value="ECO:0007669"/>
    <property type="project" value="UniProtKB-KW"/>
</dbReference>
<protein>
    <recommendedName>
        <fullName evidence="10">Geranylgeranyl diphosphate reductase</fullName>
        <ecNumber evidence="2">1.3.1.83</ecNumber>
    </recommendedName>
    <alternativeName>
        <fullName evidence="8">Geranylgeranyl reductase</fullName>
    </alternativeName>
</protein>
<name>A0A254N7D5_9BURK</name>
<dbReference type="AlphaFoldDB" id="A0A254N7D5"/>
<evidence type="ECO:0000256" key="7">
    <source>
        <dbReference type="ARBA" id="ARBA00023444"/>
    </source>
</evidence>
<dbReference type="PANTHER" id="PTHR42685">
    <property type="entry name" value="GERANYLGERANYL DIPHOSPHATE REDUCTASE"/>
    <property type="match status" value="1"/>
</dbReference>
<dbReference type="InterPro" id="IPR010253">
    <property type="entry name" value="BchP_ChlP_pln/prok"/>
</dbReference>
<comment type="catalytic activity">
    <reaction evidence="9">
        <text>phytyl diphosphate + 3 NADP(+) = geranylgeranyl diphosphate + 3 NADPH + 3 H(+)</text>
        <dbReference type="Rhea" id="RHEA:26229"/>
        <dbReference type="ChEBI" id="CHEBI:15378"/>
        <dbReference type="ChEBI" id="CHEBI:57533"/>
        <dbReference type="ChEBI" id="CHEBI:57783"/>
        <dbReference type="ChEBI" id="CHEBI:58349"/>
        <dbReference type="ChEBI" id="CHEBI:75434"/>
        <dbReference type="EC" id="1.3.1.83"/>
    </reaction>
</comment>
<evidence type="ECO:0000313" key="12">
    <source>
        <dbReference type="EMBL" id="OWR02722.1"/>
    </source>
</evidence>
<comment type="similarity">
    <text evidence="1">Belongs to the geranylgeranyl reductase family. ChlP subfamily.</text>
</comment>
<evidence type="ECO:0000256" key="6">
    <source>
        <dbReference type="ARBA" id="ARBA00023171"/>
    </source>
</evidence>
<evidence type="ECO:0000256" key="5">
    <source>
        <dbReference type="ARBA" id="ARBA00023002"/>
    </source>
</evidence>
<keyword evidence="5" id="KW-0560">Oxidoreductase</keyword>
<dbReference type="NCBIfam" id="TIGR02032">
    <property type="entry name" value="GG-red-SF"/>
    <property type="match status" value="1"/>
</dbReference>
<dbReference type="PRINTS" id="PR00420">
    <property type="entry name" value="RNGMNOXGNASE"/>
</dbReference>
<dbReference type="Pfam" id="PF01494">
    <property type="entry name" value="FAD_binding_3"/>
    <property type="match status" value="1"/>
</dbReference>
<evidence type="ECO:0000256" key="4">
    <source>
        <dbReference type="ARBA" id="ARBA00022857"/>
    </source>
</evidence>
<dbReference type="GO" id="GO:0045550">
    <property type="term" value="F:geranylgeranyl reductase activity"/>
    <property type="evidence" value="ECO:0007669"/>
    <property type="project" value="InterPro"/>
</dbReference>
<evidence type="ECO:0000256" key="9">
    <source>
        <dbReference type="ARBA" id="ARBA00047837"/>
    </source>
</evidence>
<dbReference type="OrthoDB" id="103324at2"/>
<dbReference type="GO" id="GO:0102067">
    <property type="term" value="F:geranylgeranyl diphosphate reductase activity"/>
    <property type="evidence" value="ECO:0007669"/>
    <property type="project" value="UniProtKB-EC"/>
</dbReference>
<sequence length="396" mass="43170">MTTRATVDFDAVVIGGGPAGSTAADDLARAGHRVLLLDRAGRIKPCGGAIPPRLIQDFAIPDEMLVARATAARMISPQAVEVDIPIQGGFVGMVDREHFDEWLRERAASHGAERRVGSFERLSRDDDGISVVHFSTDTGADSVRTRAVIGADGARSQVAQQAVPGADKGRFVFAYHEIIAVPEALPEGYAASRCEVHYRGSLSPDFYGWVFPHGASVSVGTGSADKGFSLRRGVMQLRAAAGLAHARTLRREGAPIPMKPLPRWDNGRDVVLAGDAAGVVAPASGEGIYYAMLGGRLAAEAVADMLRSGKPQALASARKRFMREHGRVFWVLGVMQHFWYSSDKRRERFVSMCRDRDVQQLTFDAYMHKRLVRARPMAHVRIFFKDMAHLLGLARV</sequence>
<dbReference type="InterPro" id="IPR002938">
    <property type="entry name" value="FAD-bd"/>
</dbReference>
<dbReference type="InterPro" id="IPR011777">
    <property type="entry name" value="Geranylgeranyl_Rdtase_fam"/>
</dbReference>
<comment type="caution">
    <text evidence="12">The sequence shown here is derived from an EMBL/GenBank/DDBJ whole genome shotgun (WGS) entry which is preliminary data.</text>
</comment>
<evidence type="ECO:0000256" key="2">
    <source>
        <dbReference type="ARBA" id="ARBA00012380"/>
    </source>
</evidence>
<dbReference type="EC" id="1.3.1.83" evidence="2"/>
<dbReference type="InterPro" id="IPR036188">
    <property type="entry name" value="FAD/NAD-bd_sf"/>
</dbReference>
<dbReference type="InterPro" id="IPR050407">
    <property type="entry name" value="Geranylgeranyl_reductase"/>
</dbReference>
<evidence type="ECO:0000256" key="1">
    <source>
        <dbReference type="ARBA" id="ARBA00006632"/>
    </source>
</evidence>
<dbReference type="PANTHER" id="PTHR42685:SF4">
    <property type="entry name" value="GERANYLGERANYL DIPHOSPHATE REDUCTASE, CHLOROPLASTIC"/>
    <property type="match status" value="1"/>
</dbReference>
<keyword evidence="13" id="KW-1185">Reference proteome</keyword>
<dbReference type="EMBL" id="NISI01000007">
    <property type="protein sequence ID" value="OWR02722.1"/>
    <property type="molecule type" value="Genomic_DNA"/>
</dbReference>
<dbReference type="Pfam" id="PF05834">
    <property type="entry name" value="Lycopene_cycl"/>
    <property type="match status" value="1"/>
</dbReference>
<evidence type="ECO:0000256" key="8">
    <source>
        <dbReference type="ARBA" id="ARBA00033069"/>
    </source>
</evidence>
<keyword evidence="4" id="KW-0521">NADP</keyword>